<protein>
    <submittedName>
        <fullName evidence="2">DUF302 domain-containing protein</fullName>
    </submittedName>
</protein>
<feature type="signal peptide" evidence="1">
    <location>
        <begin position="1"/>
        <end position="20"/>
    </location>
</feature>
<gene>
    <name evidence="2" type="ORF">A2151_05195</name>
</gene>
<dbReference type="InterPro" id="IPR035923">
    <property type="entry name" value="TT1751-like_sf"/>
</dbReference>
<dbReference type="Proteomes" id="UP000178885">
    <property type="component" value="Unassembled WGS sequence"/>
</dbReference>
<dbReference type="STRING" id="1817760.A2151_05195"/>
<comment type="caution">
    <text evidence="2">The sequence shown here is derived from an EMBL/GenBank/DDBJ whole genome shotgun (WGS) entry which is preliminary data.</text>
</comment>
<reference evidence="2 3" key="1">
    <citation type="journal article" date="2016" name="Nat. Commun.">
        <title>Thousands of microbial genomes shed light on interconnected biogeochemical processes in an aquifer system.</title>
        <authorList>
            <person name="Anantharaman K."/>
            <person name="Brown C.T."/>
            <person name="Hug L.A."/>
            <person name="Sharon I."/>
            <person name="Castelle C.J."/>
            <person name="Probst A.J."/>
            <person name="Thomas B.C."/>
            <person name="Singh A."/>
            <person name="Wilkins M.J."/>
            <person name="Karaoz U."/>
            <person name="Brodie E.L."/>
            <person name="Williams K.H."/>
            <person name="Hubbard S.S."/>
            <person name="Banfield J.F."/>
        </authorList>
    </citation>
    <scope>NUCLEOTIDE SEQUENCE [LARGE SCALE GENOMIC DNA]</scope>
</reference>
<sequence length="162" mass="17666">MKRYVAALAVLLWLPAISVAQKLSAPGHLALYAVQGDFDTVKEDIVLAITNRGLVIDHTSHIGDMLARTGKDLGATKKVYGKAESLQFCSATVSRRTMEADPANIVFCPYIIVLYTLPDDPRKVYVGYRHPQPVGSEASKASLKAVEELLDEIVKEALNIAK</sequence>
<evidence type="ECO:0000256" key="1">
    <source>
        <dbReference type="SAM" id="SignalP"/>
    </source>
</evidence>
<evidence type="ECO:0000313" key="2">
    <source>
        <dbReference type="EMBL" id="OGI48026.1"/>
    </source>
</evidence>
<dbReference type="CDD" id="cd14797">
    <property type="entry name" value="DUF302"/>
    <property type="match status" value="1"/>
</dbReference>
<name>A0A1F6TSJ0_9PROT</name>
<dbReference type="SUPFAM" id="SSF103247">
    <property type="entry name" value="TT1751-like"/>
    <property type="match status" value="1"/>
</dbReference>
<dbReference type="InterPro" id="IPR005180">
    <property type="entry name" value="DUF302"/>
</dbReference>
<organism evidence="2 3">
    <name type="scientific">Candidatus Muproteobacteria bacterium RBG_16_65_34</name>
    <dbReference type="NCBI Taxonomy" id="1817760"/>
    <lineage>
        <taxon>Bacteria</taxon>
        <taxon>Pseudomonadati</taxon>
        <taxon>Pseudomonadota</taxon>
        <taxon>Candidatus Muproteobacteria</taxon>
    </lineage>
</organism>
<dbReference type="AlphaFoldDB" id="A0A1F6TSJ0"/>
<keyword evidence="1" id="KW-0732">Signal</keyword>
<dbReference type="EMBL" id="MFSU01000039">
    <property type="protein sequence ID" value="OGI48026.1"/>
    <property type="molecule type" value="Genomic_DNA"/>
</dbReference>
<accession>A0A1F6TSJ0</accession>
<evidence type="ECO:0000313" key="3">
    <source>
        <dbReference type="Proteomes" id="UP000178885"/>
    </source>
</evidence>
<dbReference type="Gene3D" id="3.30.310.70">
    <property type="entry name" value="TT1751-like domain"/>
    <property type="match status" value="1"/>
</dbReference>
<proteinExistence type="predicted"/>
<feature type="chain" id="PRO_5009526808" evidence="1">
    <location>
        <begin position="21"/>
        <end position="162"/>
    </location>
</feature>